<dbReference type="AlphaFoldDB" id="A0A646KQA5"/>
<protein>
    <submittedName>
        <fullName evidence="1">PqqD family protein</fullName>
    </submittedName>
</protein>
<evidence type="ECO:0000313" key="1">
    <source>
        <dbReference type="EMBL" id="MQT04237.1"/>
    </source>
</evidence>
<gene>
    <name evidence="1" type="ORF">FF041_29965</name>
</gene>
<organism evidence="1 2">
    <name type="scientific">Streptomyces jumonjinensis</name>
    <dbReference type="NCBI Taxonomy" id="1945"/>
    <lineage>
        <taxon>Bacteria</taxon>
        <taxon>Bacillati</taxon>
        <taxon>Actinomycetota</taxon>
        <taxon>Actinomycetes</taxon>
        <taxon>Kitasatosporales</taxon>
        <taxon>Streptomycetaceae</taxon>
        <taxon>Streptomyces</taxon>
    </lineage>
</organism>
<reference evidence="1 2" key="1">
    <citation type="submission" date="2019-05" db="EMBL/GenBank/DDBJ databases">
        <title>Comparative genomics and metabolomics analyses of clavulanic acid producing Streptomyces species provides insight into specialized metabolism and evolution of beta-lactam biosynthetic gene clusters.</title>
        <authorList>
            <person name="Moore M.A."/>
            <person name="Cruz-Morales P."/>
            <person name="Barona Gomez F."/>
            <person name="Kapil T."/>
        </authorList>
    </citation>
    <scope>NUCLEOTIDE SEQUENCE [LARGE SCALE GENOMIC DNA]</scope>
    <source>
        <strain evidence="1 2">NRRL 5741</strain>
    </source>
</reference>
<dbReference type="OrthoDB" id="4242351at2"/>
<proteinExistence type="predicted"/>
<dbReference type="Pfam" id="PF05402">
    <property type="entry name" value="PqqD"/>
    <property type="match status" value="1"/>
</dbReference>
<dbReference type="RefSeq" id="WP_153525653.1">
    <property type="nucleotide sequence ID" value="NZ_JBEPDZ010000020.1"/>
</dbReference>
<sequence>MTETAGALLDERSGRWLQLTGTAAVALRLLLSTEEREQAVAGYAGRFAVPREQAGQDLASVERGLADRGLLARSPRRWHSGWGWWR</sequence>
<accession>A0A646KQA5</accession>
<dbReference type="InterPro" id="IPR008792">
    <property type="entry name" value="PQQD"/>
</dbReference>
<comment type="caution">
    <text evidence="1">The sequence shown here is derived from an EMBL/GenBank/DDBJ whole genome shotgun (WGS) entry which is preliminary data.</text>
</comment>
<dbReference type="EMBL" id="VCLA01000190">
    <property type="protein sequence ID" value="MQT04237.1"/>
    <property type="molecule type" value="Genomic_DNA"/>
</dbReference>
<keyword evidence="2" id="KW-1185">Reference proteome</keyword>
<dbReference type="Proteomes" id="UP000419138">
    <property type="component" value="Unassembled WGS sequence"/>
</dbReference>
<evidence type="ECO:0000313" key="2">
    <source>
        <dbReference type="Proteomes" id="UP000419138"/>
    </source>
</evidence>
<name>A0A646KQA5_STRJU</name>